<dbReference type="GO" id="GO:0061564">
    <property type="term" value="P:axon development"/>
    <property type="evidence" value="ECO:0007669"/>
    <property type="project" value="TreeGrafter"/>
</dbReference>
<dbReference type="PROSITE" id="PS50888">
    <property type="entry name" value="BHLH"/>
    <property type="match status" value="1"/>
</dbReference>
<comment type="caution">
    <text evidence="3">The sequence shown here is derived from an EMBL/GenBank/DDBJ whole genome shotgun (WGS) entry which is preliminary data.</text>
</comment>
<dbReference type="GO" id="GO:0007423">
    <property type="term" value="P:sensory organ development"/>
    <property type="evidence" value="ECO:0007669"/>
    <property type="project" value="TreeGrafter"/>
</dbReference>
<reference evidence="3" key="1">
    <citation type="journal article" date="2024" name="Gigascience">
        <title>Chromosome-level genome of the poultry shaft louse Menopon gallinae provides insight into the host-switching and adaptive evolution of parasitic lice.</title>
        <authorList>
            <person name="Xu Y."/>
            <person name="Ma L."/>
            <person name="Liu S."/>
            <person name="Liang Y."/>
            <person name="Liu Q."/>
            <person name="He Z."/>
            <person name="Tian L."/>
            <person name="Duan Y."/>
            <person name="Cai W."/>
            <person name="Li H."/>
            <person name="Song F."/>
        </authorList>
    </citation>
    <scope>NUCLEOTIDE SEQUENCE</scope>
    <source>
        <strain evidence="3">Cailab_2023a</strain>
    </source>
</reference>
<dbReference type="SUPFAM" id="SSF47459">
    <property type="entry name" value="HLH, helix-loop-helix DNA-binding domain"/>
    <property type="match status" value="1"/>
</dbReference>
<feature type="compositionally biased region" description="Basic and acidic residues" evidence="1">
    <location>
        <begin position="206"/>
        <end position="216"/>
    </location>
</feature>
<feature type="region of interest" description="Disordered" evidence="1">
    <location>
        <begin position="182"/>
        <end position="216"/>
    </location>
</feature>
<dbReference type="GO" id="GO:0046983">
    <property type="term" value="F:protein dimerization activity"/>
    <property type="evidence" value="ECO:0007669"/>
    <property type="project" value="InterPro"/>
</dbReference>
<dbReference type="PANTHER" id="PTHR19290:SF167">
    <property type="entry name" value="PROTEIN DIMMED"/>
    <property type="match status" value="1"/>
</dbReference>
<proteinExistence type="predicted"/>
<dbReference type="CDD" id="cd19712">
    <property type="entry name" value="bHLH_TS_dimmed_like"/>
    <property type="match status" value="1"/>
</dbReference>
<dbReference type="GO" id="GO:0045944">
    <property type="term" value="P:positive regulation of transcription by RNA polymerase II"/>
    <property type="evidence" value="ECO:0007669"/>
    <property type="project" value="TreeGrafter"/>
</dbReference>
<evidence type="ECO:0000259" key="2">
    <source>
        <dbReference type="PROSITE" id="PS50888"/>
    </source>
</evidence>
<feature type="compositionally biased region" description="Polar residues" evidence="1">
    <location>
        <begin position="182"/>
        <end position="204"/>
    </location>
</feature>
<feature type="compositionally biased region" description="Polar residues" evidence="1">
    <location>
        <begin position="59"/>
        <end position="74"/>
    </location>
</feature>
<dbReference type="GO" id="GO:0005634">
    <property type="term" value="C:nucleus"/>
    <property type="evidence" value="ECO:0007669"/>
    <property type="project" value="TreeGrafter"/>
</dbReference>
<dbReference type="AlphaFoldDB" id="A0AAW2ICK3"/>
<dbReference type="InterPro" id="IPR011598">
    <property type="entry name" value="bHLH_dom"/>
</dbReference>
<feature type="domain" description="BHLH" evidence="2">
    <location>
        <begin position="107"/>
        <end position="159"/>
    </location>
</feature>
<organism evidence="3">
    <name type="scientific">Menopon gallinae</name>
    <name type="common">poultry shaft louse</name>
    <dbReference type="NCBI Taxonomy" id="328185"/>
    <lineage>
        <taxon>Eukaryota</taxon>
        <taxon>Metazoa</taxon>
        <taxon>Ecdysozoa</taxon>
        <taxon>Arthropoda</taxon>
        <taxon>Hexapoda</taxon>
        <taxon>Insecta</taxon>
        <taxon>Pterygota</taxon>
        <taxon>Neoptera</taxon>
        <taxon>Paraneoptera</taxon>
        <taxon>Psocodea</taxon>
        <taxon>Troctomorpha</taxon>
        <taxon>Phthiraptera</taxon>
        <taxon>Amblycera</taxon>
        <taxon>Menoponidae</taxon>
        <taxon>Menopon</taxon>
    </lineage>
</organism>
<dbReference type="GO" id="GO:0070888">
    <property type="term" value="F:E-box binding"/>
    <property type="evidence" value="ECO:0007669"/>
    <property type="project" value="TreeGrafter"/>
</dbReference>
<dbReference type="Pfam" id="PF00010">
    <property type="entry name" value="HLH"/>
    <property type="match status" value="1"/>
</dbReference>
<feature type="compositionally biased region" description="Polar residues" evidence="1">
    <location>
        <begin position="1"/>
        <end position="17"/>
    </location>
</feature>
<dbReference type="PANTHER" id="PTHR19290">
    <property type="entry name" value="BASIC HELIX-LOOP-HELIX PROTEIN NEUROGENIN-RELATED"/>
    <property type="match status" value="1"/>
</dbReference>
<dbReference type="SMART" id="SM00353">
    <property type="entry name" value="HLH"/>
    <property type="match status" value="1"/>
</dbReference>
<dbReference type="GO" id="GO:0000981">
    <property type="term" value="F:DNA-binding transcription factor activity, RNA polymerase II-specific"/>
    <property type="evidence" value="ECO:0007669"/>
    <property type="project" value="TreeGrafter"/>
</dbReference>
<feature type="compositionally biased region" description="Acidic residues" evidence="1">
    <location>
        <begin position="18"/>
        <end position="30"/>
    </location>
</feature>
<protein>
    <recommendedName>
        <fullName evidence="2">BHLH domain-containing protein</fullName>
    </recommendedName>
</protein>
<evidence type="ECO:0000313" key="3">
    <source>
        <dbReference type="EMBL" id="KAL0279491.1"/>
    </source>
</evidence>
<evidence type="ECO:0000256" key="1">
    <source>
        <dbReference type="SAM" id="MobiDB-lite"/>
    </source>
</evidence>
<gene>
    <name evidence="3" type="ORF">PYX00_001034</name>
</gene>
<feature type="region of interest" description="Disordered" evidence="1">
    <location>
        <begin position="59"/>
        <end position="102"/>
    </location>
</feature>
<dbReference type="EMBL" id="JARGDH010000001">
    <property type="protein sequence ID" value="KAL0279491.1"/>
    <property type="molecule type" value="Genomic_DNA"/>
</dbReference>
<feature type="region of interest" description="Disordered" evidence="1">
    <location>
        <begin position="1"/>
        <end position="30"/>
    </location>
</feature>
<name>A0AAW2ICK3_9NEOP</name>
<dbReference type="InterPro" id="IPR050359">
    <property type="entry name" value="bHLH_transcription_factors"/>
</dbReference>
<accession>A0AAW2ICK3</accession>
<dbReference type="InterPro" id="IPR036638">
    <property type="entry name" value="HLH_DNA-bd_sf"/>
</dbReference>
<sequence length="216" mass="24659">MKSSNCSVISGTSSTLSEEQEDQNDFWGEDDEEIEVDDVHMSIEEIGGKRMLLGGQETQDCYDSSGSDLSTVKQTKQRKKSSLLSHSHNNGIGRRRRTGLSARERNLRRLESNERERMRMHSLNDAFEQLREVIPHVKMERKLSKIETLTLAKNYIMALTNVICEMRGEEKPYTFLDVECTSNESGSSEQNVDTVETNNNSPFQENLERKTGTEVM</sequence>
<dbReference type="Gene3D" id="4.10.280.10">
    <property type="entry name" value="Helix-loop-helix DNA-binding domain"/>
    <property type="match status" value="1"/>
</dbReference>